<name>A0A5P8PHM8_9CAUD</name>
<dbReference type="GeneID" id="77850559"/>
<dbReference type="KEGG" id="vg:77850559"/>
<dbReference type="Proteomes" id="UP000325623">
    <property type="component" value="Segment"/>
</dbReference>
<evidence type="ECO:0000313" key="4">
    <source>
        <dbReference type="Proteomes" id="UP000325623"/>
    </source>
</evidence>
<evidence type="ECO:0000313" key="3">
    <source>
        <dbReference type="EMBL" id="QFR56238.1"/>
    </source>
</evidence>
<protein>
    <submittedName>
        <fullName evidence="3">Tape measure protein</fullName>
    </submittedName>
</protein>
<gene>
    <name evidence="3" type="primary">25</name>
    <name evidence="3" type="ORF">000TH010_25</name>
</gene>
<dbReference type="EMBL" id="MN176219">
    <property type="protein sequence ID" value="QFR56238.1"/>
    <property type="molecule type" value="Genomic_DNA"/>
</dbReference>
<evidence type="ECO:0000256" key="2">
    <source>
        <dbReference type="SAM" id="Phobius"/>
    </source>
</evidence>
<proteinExistence type="predicted"/>
<dbReference type="PANTHER" id="PTHR37813">
    <property type="entry name" value="FELS-2 PROPHAGE PROTEIN"/>
    <property type="match status" value="1"/>
</dbReference>
<feature type="transmembrane region" description="Helical" evidence="2">
    <location>
        <begin position="654"/>
        <end position="671"/>
    </location>
</feature>
<organism evidence="3 4">
    <name type="scientific">Bacillus phage 000TH010</name>
    <dbReference type="NCBI Taxonomy" id="2601652"/>
    <lineage>
        <taxon>Viruses</taxon>
        <taxon>Duplodnaviria</taxon>
        <taxon>Heunggongvirae</taxon>
        <taxon>Uroviricota</taxon>
        <taxon>Caudoviricetes</taxon>
        <taxon>Trautnerviridae</taxon>
        <taxon>Polsinellivirinae</taxon>
        <taxon>Rivavirus</taxon>
        <taxon>Rivavirus rv000TH010</taxon>
    </lineage>
</organism>
<feature type="coiled-coil region" evidence="1">
    <location>
        <begin position="132"/>
        <end position="179"/>
    </location>
</feature>
<keyword evidence="1" id="KW-0175">Coiled coil</keyword>
<keyword evidence="2" id="KW-1133">Transmembrane helix</keyword>
<keyword evidence="4" id="KW-1185">Reference proteome</keyword>
<evidence type="ECO:0000256" key="1">
    <source>
        <dbReference type="SAM" id="Coils"/>
    </source>
</evidence>
<dbReference type="Gene3D" id="1.20.120.20">
    <property type="entry name" value="Apolipoprotein"/>
    <property type="match status" value="1"/>
</dbReference>
<sequence length="1029" mass="109821">MDSARLQAVVTANIREFQRKMATVNRIARSTVNHVTVTVDARTEKFENAMNRLARITGSLSTVIGGALRGALMSAFPAAVPAAASLVGVVGSLGPMLGVAAGGAAGLGSAFATAGAGAVAFGALATSNLKGVFEASSELEKLQKKLDSATSAKERQKILEQIEQVTKNLNKEERNALKTLNSFKSTWDGIAKSVQKPILRTFTTSLDTFKGVLKSLTPMFRGVAAGGESLAKSMQKAFKAPDMKNFINYLNTEAPSAFVSFGKISGNVVRTLMNLMVAFGPLGKSMTSSIEGATAAWVKWSAGLSSSVKFQKFIAYVQTNGPKLLKIISNLSSGIVSLFSGFAPLSADMMTSLVNLTAKFKQWAAGVKDTKGFQNFIDYIRTNGPIVWKTLGDIATTLINLGVAMAPVGAEVLKLINSFASWTAATTKAHPEIGKFMAVAISLGGALRALTPVIVSFQTLFGGFSSISKAVGLIRKFKESAAGIKLAAAIADMKLFTTTSIAMNAQIAKTKFTNMITQLGLFGTKMRLQISIMAAYVKQLIVTAAQQAAFSAKMAASYAAAKVTAFVTMLKNGIVQMGLWIKNMAIMAAQSTANAVKMAAAWTAARISAFASMLAAGIKQMIAFGVRLAALAAAAAANAARMAASWVIAMGPVGWITAAVVALVALIIANWDKIKAVTLKVWGAVSKWLSDTWNKIKQAASVVWQALVTLVKKNFELQKKVITTVYNSVKSFISKIWNGIKSTVTNIWNGLKNAASTAFLYMKNKITNHIVATREKLVSLWNSAKSKATSIWNGLKSAASTSFLYIKNKVTAHITATRDKMVSLWNSAKSKVMSIWNGIKSAASNAFLYMKNQIANRIIATKERIVSIWNSVMSFFRGINLASIGRNIMQGLINGVTGMWGRVTSTFSRLTNAIPGTIKKILGIHSPSRLMRDEIGYHIGTGLVKGITGTESMVGKAAASLARSAVPEVPSLAINGSYGTGALEQSVSASLENFDLPEKNIIIQMDKREVGRAVEEPVREFTGRKRKRR</sequence>
<dbReference type="RefSeq" id="YP_010644336.1">
    <property type="nucleotide sequence ID" value="NC_070624.1"/>
</dbReference>
<keyword evidence="2" id="KW-0472">Membrane</keyword>
<accession>A0A5P8PHM8</accession>
<keyword evidence="2" id="KW-0812">Transmembrane</keyword>
<dbReference type="PANTHER" id="PTHR37813:SF1">
    <property type="entry name" value="FELS-2 PROPHAGE PROTEIN"/>
    <property type="match status" value="1"/>
</dbReference>
<reference evidence="3 4" key="1">
    <citation type="submission" date="2019-07" db="EMBL/GenBank/DDBJ databases">
        <authorList>
            <person name="Tomko B.E."/>
            <person name="Krukonis G.P."/>
            <person name="Delesalle V.A."/>
        </authorList>
    </citation>
    <scope>NUCLEOTIDE SEQUENCE [LARGE SCALE GENOMIC DNA]</scope>
</reference>